<keyword evidence="10" id="KW-1185">Reference proteome</keyword>
<feature type="transmembrane region" description="Helical" evidence="7">
    <location>
        <begin position="23"/>
        <end position="43"/>
    </location>
</feature>
<dbReference type="InterPro" id="IPR008347">
    <property type="entry name" value="TrpV1-4"/>
</dbReference>
<gene>
    <name evidence="9" type="ORF">NXF25_003765</name>
</gene>
<feature type="transmembrane region" description="Helical" evidence="7">
    <location>
        <begin position="90"/>
        <end position="109"/>
    </location>
</feature>
<evidence type="ECO:0000256" key="3">
    <source>
        <dbReference type="ARBA" id="ARBA00022737"/>
    </source>
</evidence>
<evidence type="ECO:0000256" key="6">
    <source>
        <dbReference type="ARBA" id="ARBA00023136"/>
    </source>
</evidence>
<reference evidence="9 10" key="1">
    <citation type="journal article" date="2024" name="Proc. Natl. Acad. Sci. U.S.A.">
        <title>The genetic regulatory architecture and epigenomic basis for age-related changes in rattlesnake venom.</title>
        <authorList>
            <person name="Hogan M.P."/>
            <person name="Holding M.L."/>
            <person name="Nystrom G.S."/>
            <person name="Colston T.J."/>
            <person name="Bartlett D.A."/>
            <person name="Mason A.J."/>
            <person name="Ellsworth S.A."/>
            <person name="Rautsaw R.M."/>
            <person name="Lawrence K.C."/>
            <person name="Strickland J.L."/>
            <person name="He B."/>
            <person name="Fraser P."/>
            <person name="Margres M.J."/>
            <person name="Gilbert D.M."/>
            <person name="Gibbs H.L."/>
            <person name="Parkinson C.L."/>
            <person name="Rokyta D.R."/>
        </authorList>
    </citation>
    <scope>NUCLEOTIDE SEQUENCE [LARGE SCALE GENOMIC DNA]</scope>
    <source>
        <strain evidence="9">DRR0105</strain>
    </source>
</reference>
<organism evidence="9 10">
    <name type="scientific">Crotalus adamanteus</name>
    <name type="common">Eastern diamondback rattlesnake</name>
    <dbReference type="NCBI Taxonomy" id="8729"/>
    <lineage>
        <taxon>Eukaryota</taxon>
        <taxon>Metazoa</taxon>
        <taxon>Chordata</taxon>
        <taxon>Craniata</taxon>
        <taxon>Vertebrata</taxon>
        <taxon>Euteleostomi</taxon>
        <taxon>Lepidosauria</taxon>
        <taxon>Squamata</taxon>
        <taxon>Bifurcata</taxon>
        <taxon>Unidentata</taxon>
        <taxon>Episquamata</taxon>
        <taxon>Toxicofera</taxon>
        <taxon>Serpentes</taxon>
        <taxon>Colubroidea</taxon>
        <taxon>Viperidae</taxon>
        <taxon>Crotalinae</taxon>
        <taxon>Crotalus</taxon>
    </lineage>
</organism>
<dbReference type="Pfam" id="PF00520">
    <property type="entry name" value="Ion_trans"/>
    <property type="match status" value="1"/>
</dbReference>
<comment type="subcellular location">
    <subcellularLocation>
        <location evidence="1">Membrane</location>
        <topology evidence="1">Multi-pass membrane protein</topology>
    </subcellularLocation>
</comment>
<name>A0AAW1CHL1_CROAD</name>
<feature type="domain" description="Ion transport" evidence="8">
    <location>
        <begin position="9"/>
        <end position="238"/>
    </location>
</feature>
<dbReference type="AlphaFoldDB" id="A0AAW1CHL1"/>
<comment type="caution">
    <text evidence="9">The sequence shown here is derived from an EMBL/GenBank/DDBJ whole genome shotgun (WGS) entry which is preliminary data.</text>
</comment>
<protein>
    <submittedName>
        <fullName evidence="9">Transient receptor potential cation channel subfamily V member 1-like</fullName>
    </submittedName>
</protein>
<dbReference type="InterPro" id="IPR024862">
    <property type="entry name" value="TRPV"/>
</dbReference>
<evidence type="ECO:0000256" key="5">
    <source>
        <dbReference type="ARBA" id="ARBA00023043"/>
    </source>
</evidence>
<keyword evidence="5" id="KW-0040">ANK repeat</keyword>
<accession>A0AAW1CHL1</accession>
<evidence type="ECO:0000313" key="10">
    <source>
        <dbReference type="Proteomes" id="UP001474421"/>
    </source>
</evidence>
<keyword evidence="6 7" id="KW-0472">Membrane</keyword>
<dbReference type="GO" id="GO:0005886">
    <property type="term" value="C:plasma membrane"/>
    <property type="evidence" value="ECO:0007669"/>
    <property type="project" value="TreeGrafter"/>
</dbReference>
<keyword evidence="9" id="KW-0675">Receptor</keyword>
<evidence type="ECO:0000313" key="9">
    <source>
        <dbReference type="EMBL" id="KAK9412590.1"/>
    </source>
</evidence>
<feature type="transmembrane region" description="Helical" evidence="7">
    <location>
        <begin position="64"/>
        <end position="84"/>
    </location>
</feature>
<evidence type="ECO:0000256" key="4">
    <source>
        <dbReference type="ARBA" id="ARBA00022989"/>
    </source>
</evidence>
<dbReference type="Gene3D" id="1.10.287.70">
    <property type="match status" value="1"/>
</dbReference>
<evidence type="ECO:0000256" key="2">
    <source>
        <dbReference type="ARBA" id="ARBA00022692"/>
    </source>
</evidence>
<proteinExistence type="predicted"/>
<dbReference type="PANTHER" id="PTHR10582">
    <property type="entry name" value="TRANSIENT RECEPTOR POTENTIAL ION CHANNEL PROTEIN"/>
    <property type="match status" value="1"/>
</dbReference>
<feature type="transmembrane region" description="Helical" evidence="7">
    <location>
        <begin position="208"/>
        <end position="231"/>
    </location>
</feature>
<evidence type="ECO:0000256" key="7">
    <source>
        <dbReference type="SAM" id="Phobius"/>
    </source>
</evidence>
<sequence length="351" mass="40716">MLAFTTTAYFQPPKREPFVPTTMTFHDVVGPVIVLIGGIYFFITQSVHFWRRRFSLKSLLVDRCFEIFLFVQACTMLASSVMYFAKMEDYVLPMVFALLLGWVNMLYYTRGLQQTGIYIVMIQKAIFKDLLHFLMVYVIFLLGFALALVILTGDASHPARNESLPLSDDSKDQAVYAGLLQTALELFRFTIGMGDLKYNEKLKHSDVAMLLVLLFVILTYILLLNMLIALMSETVTNVSGYSQSVWQLQRAIAILELERSWIWCWKKTQKADCFRSVVSQHNTDERCFLRVVEFNWKDWDEKISVISEEPVENTFLEKSAVLKIRKWMIQVLNRSSTLEEVKEEEVPLQNI</sequence>
<dbReference type="InterPro" id="IPR005821">
    <property type="entry name" value="Ion_trans_dom"/>
</dbReference>
<dbReference type="Proteomes" id="UP001474421">
    <property type="component" value="Unassembled WGS sequence"/>
</dbReference>
<dbReference type="PANTHER" id="PTHR10582:SF5">
    <property type="entry name" value="TRANSIENT RECEPTOR POTENTIAL CATION CHANNEL SUBFAMILY V MEMBER 2"/>
    <property type="match status" value="1"/>
</dbReference>
<evidence type="ECO:0000259" key="8">
    <source>
        <dbReference type="Pfam" id="PF00520"/>
    </source>
</evidence>
<dbReference type="EMBL" id="JAOTOJ010000001">
    <property type="protein sequence ID" value="KAK9412590.1"/>
    <property type="molecule type" value="Genomic_DNA"/>
</dbReference>
<keyword evidence="3" id="KW-0677">Repeat</keyword>
<keyword evidence="2 7" id="KW-0812">Transmembrane</keyword>
<dbReference type="GO" id="GO:0005262">
    <property type="term" value="F:calcium channel activity"/>
    <property type="evidence" value="ECO:0007669"/>
    <property type="project" value="TreeGrafter"/>
</dbReference>
<dbReference type="PRINTS" id="PR01768">
    <property type="entry name" value="TRPVRECEPTOR"/>
</dbReference>
<feature type="transmembrane region" description="Helical" evidence="7">
    <location>
        <begin position="130"/>
        <end position="153"/>
    </location>
</feature>
<keyword evidence="4 7" id="KW-1133">Transmembrane helix</keyword>
<dbReference type="GO" id="GO:0098703">
    <property type="term" value="P:calcium ion import across plasma membrane"/>
    <property type="evidence" value="ECO:0007669"/>
    <property type="project" value="TreeGrafter"/>
</dbReference>
<evidence type="ECO:0000256" key="1">
    <source>
        <dbReference type="ARBA" id="ARBA00004141"/>
    </source>
</evidence>